<dbReference type="InterPro" id="IPR000212">
    <property type="entry name" value="DNA_helicase_UvrD/REP"/>
</dbReference>
<protein>
    <recommendedName>
        <fullName evidence="7">DNA 3'-5' helicase</fullName>
        <ecNumber evidence="7">5.6.2.4</ecNumber>
    </recommendedName>
    <alternativeName>
        <fullName evidence="8">DNA 3'-5' helicase II</fullName>
    </alternativeName>
</protein>
<dbReference type="Gene3D" id="3.40.50.300">
    <property type="entry name" value="P-loop containing nucleotide triphosphate hydrolases"/>
    <property type="match status" value="3"/>
</dbReference>
<name>F6EUS4_SPHCR</name>
<gene>
    <name evidence="12" type="ORF">Sphch_1930</name>
</gene>
<evidence type="ECO:0000256" key="4">
    <source>
        <dbReference type="ARBA" id="ARBA00022840"/>
    </source>
</evidence>
<dbReference type="EMBL" id="CP002798">
    <property type="protein sequence ID" value="AEG49607.1"/>
    <property type="molecule type" value="Genomic_DNA"/>
</dbReference>
<dbReference type="CDD" id="cd17932">
    <property type="entry name" value="DEXQc_UvrD"/>
    <property type="match status" value="1"/>
</dbReference>
<feature type="binding site" evidence="10">
    <location>
        <begin position="34"/>
        <end position="41"/>
    </location>
    <ligand>
        <name>ATP</name>
        <dbReference type="ChEBI" id="CHEBI:30616"/>
    </ligand>
</feature>
<evidence type="ECO:0000313" key="12">
    <source>
        <dbReference type="EMBL" id="AEG49607.1"/>
    </source>
</evidence>
<dbReference type="EC" id="5.6.2.4" evidence="7"/>
<feature type="domain" description="UvrD-like helicase ATP-binding" evidence="11">
    <location>
        <begin position="13"/>
        <end position="339"/>
    </location>
</feature>
<dbReference type="GO" id="GO:0000725">
    <property type="term" value="P:recombinational repair"/>
    <property type="evidence" value="ECO:0007669"/>
    <property type="project" value="TreeGrafter"/>
</dbReference>
<dbReference type="SUPFAM" id="SSF52540">
    <property type="entry name" value="P-loop containing nucleoside triphosphate hydrolases"/>
    <property type="match status" value="1"/>
</dbReference>
<dbReference type="STRING" id="690566.Sphch_1930"/>
<evidence type="ECO:0000256" key="7">
    <source>
        <dbReference type="ARBA" id="ARBA00034808"/>
    </source>
</evidence>
<keyword evidence="5" id="KW-0413">Isomerase</keyword>
<keyword evidence="3 10" id="KW-0347">Helicase</keyword>
<organism evidence="12 13">
    <name type="scientific">Sphingobium chlorophenolicum L-1</name>
    <dbReference type="NCBI Taxonomy" id="690566"/>
    <lineage>
        <taxon>Bacteria</taxon>
        <taxon>Pseudomonadati</taxon>
        <taxon>Pseudomonadota</taxon>
        <taxon>Alphaproteobacteria</taxon>
        <taxon>Sphingomonadales</taxon>
        <taxon>Sphingomonadaceae</taxon>
        <taxon>Sphingobium</taxon>
    </lineage>
</organism>
<evidence type="ECO:0000259" key="11">
    <source>
        <dbReference type="PROSITE" id="PS51198"/>
    </source>
</evidence>
<dbReference type="GO" id="GO:0005524">
    <property type="term" value="F:ATP binding"/>
    <property type="evidence" value="ECO:0007669"/>
    <property type="project" value="UniProtKB-UniRule"/>
</dbReference>
<sequence>MDLVEQTPAIARRPNDEQQVCIRAEVARPTMIVAGPGSGKTTVLVLRALRHMLVDRIAPENIVITTFTKKAAREIRSRLIEWGEALVDQALATPGLDPEDAATLRHLDVNRVVAGTLDSICQEALGSDRHADEPPLVTLEAFAANVLLQRRGRLGQIFNANQADMAAYLAPFTFDGTPPATVGEAGRALVPLVERFIQDRVDVTAFGAANQPLAQRLIAGIAADYRTYLRDNNLLDFSSLEEAMLTRLQARRVPTLLAGTAVVLVDEYQDTNALQEAIYFELVLATGASFTVVGDDDQSLYRFRGATIELFRAFVDRCHTRLGTVPQGPLYLVENYRSTPEIVEFFNGFIREDPNFTPARIQPPKPVIRANAAASEMPVLAMFRPDAATLANDLSGFLSDVFRGGGYRDPNGRYPDLLRRAADGGDLGDAVLLGFSALEMQRPFRGNLPKPRFAHHLRNALLGRDMAMFNPRGRSLRDIEQVEQLLGLAILAIDPPNRQGEHLFETMTITNEAKFFIRRWVAAGQALLAAEPTPVYGRPLQEEVADWNNFVLARPNSNPKSSSRDWPFLDVLYGLVPWVPHFEEDPEGQVYLEALSRAAGQASGFSAYSGKLVRPVDPNADTDHGRRSILAILRDVIAPIAENVIEVDEEIMPSVPRDRLNVMTIHQAKGLEYPLVIVDVGADFSTDSPKNRFRRFPDTPSATAQIEDALAPFTAELGPLRTARSGLDRSFEDLIRLYYVAFSRPQRVLMLVGCEKMLRWSATIKNVAAGWRQDQSWAWRDTSPQPTGRRNPSVVTPPSIHFV</sequence>
<keyword evidence="1 10" id="KW-0547">Nucleotide-binding</keyword>
<dbReference type="InterPro" id="IPR014017">
    <property type="entry name" value="DNA_helicase_UvrD-like_C"/>
</dbReference>
<dbReference type="GO" id="GO:0043138">
    <property type="term" value="F:3'-5' DNA helicase activity"/>
    <property type="evidence" value="ECO:0007669"/>
    <property type="project" value="UniProtKB-EC"/>
</dbReference>
<dbReference type="AlphaFoldDB" id="F6EUS4"/>
<dbReference type="Pfam" id="PF00580">
    <property type="entry name" value="UvrD-helicase"/>
    <property type="match status" value="1"/>
</dbReference>
<dbReference type="KEGG" id="sch:Sphch_1930"/>
<dbReference type="PROSITE" id="PS51198">
    <property type="entry name" value="UVRD_HELICASE_ATP_BIND"/>
    <property type="match status" value="1"/>
</dbReference>
<evidence type="ECO:0000313" key="13">
    <source>
        <dbReference type="Proteomes" id="UP000007150"/>
    </source>
</evidence>
<evidence type="ECO:0000256" key="8">
    <source>
        <dbReference type="ARBA" id="ARBA00034923"/>
    </source>
</evidence>
<proteinExistence type="predicted"/>
<dbReference type="GO" id="GO:0003677">
    <property type="term" value="F:DNA binding"/>
    <property type="evidence" value="ECO:0007669"/>
    <property type="project" value="InterPro"/>
</dbReference>
<dbReference type="PANTHER" id="PTHR11070:SF2">
    <property type="entry name" value="ATP-DEPENDENT DNA HELICASE SRS2"/>
    <property type="match status" value="1"/>
</dbReference>
<evidence type="ECO:0000256" key="6">
    <source>
        <dbReference type="ARBA" id="ARBA00034617"/>
    </source>
</evidence>
<dbReference type="InterPro" id="IPR014016">
    <property type="entry name" value="UvrD-like_ATP-bd"/>
</dbReference>
<keyword evidence="4 10" id="KW-0067">ATP-binding</keyword>
<evidence type="ECO:0000256" key="10">
    <source>
        <dbReference type="PROSITE-ProRule" id="PRU00560"/>
    </source>
</evidence>
<keyword evidence="13" id="KW-1185">Reference proteome</keyword>
<accession>F6EUS4</accession>
<dbReference type="PANTHER" id="PTHR11070">
    <property type="entry name" value="UVRD / RECB / PCRA DNA HELICASE FAMILY MEMBER"/>
    <property type="match status" value="1"/>
</dbReference>
<dbReference type="HOGENOM" id="CLU_004585_6_3_5"/>
<dbReference type="InterPro" id="IPR027417">
    <property type="entry name" value="P-loop_NTPase"/>
</dbReference>
<evidence type="ECO:0000256" key="1">
    <source>
        <dbReference type="ARBA" id="ARBA00022741"/>
    </source>
</evidence>
<evidence type="ECO:0000256" key="5">
    <source>
        <dbReference type="ARBA" id="ARBA00023235"/>
    </source>
</evidence>
<evidence type="ECO:0000256" key="2">
    <source>
        <dbReference type="ARBA" id="ARBA00022801"/>
    </source>
</evidence>
<dbReference type="GO" id="GO:0016887">
    <property type="term" value="F:ATP hydrolysis activity"/>
    <property type="evidence" value="ECO:0007669"/>
    <property type="project" value="RHEA"/>
</dbReference>
<comment type="catalytic activity">
    <reaction evidence="9">
        <text>ATP + H2O = ADP + phosphate + H(+)</text>
        <dbReference type="Rhea" id="RHEA:13065"/>
        <dbReference type="ChEBI" id="CHEBI:15377"/>
        <dbReference type="ChEBI" id="CHEBI:15378"/>
        <dbReference type="ChEBI" id="CHEBI:30616"/>
        <dbReference type="ChEBI" id="CHEBI:43474"/>
        <dbReference type="ChEBI" id="CHEBI:456216"/>
        <dbReference type="EC" id="5.6.2.4"/>
    </reaction>
</comment>
<dbReference type="GO" id="GO:0005829">
    <property type="term" value="C:cytosol"/>
    <property type="evidence" value="ECO:0007669"/>
    <property type="project" value="TreeGrafter"/>
</dbReference>
<keyword evidence="2 10" id="KW-0378">Hydrolase</keyword>
<dbReference type="Proteomes" id="UP000007150">
    <property type="component" value="Chromosome 1"/>
</dbReference>
<evidence type="ECO:0000256" key="9">
    <source>
        <dbReference type="ARBA" id="ARBA00048988"/>
    </source>
</evidence>
<evidence type="ECO:0000256" key="3">
    <source>
        <dbReference type="ARBA" id="ARBA00022806"/>
    </source>
</evidence>
<comment type="catalytic activity">
    <reaction evidence="6">
        <text>Couples ATP hydrolysis with the unwinding of duplex DNA by translocating in the 3'-5' direction.</text>
        <dbReference type="EC" id="5.6.2.4"/>
    </reaction>
</comment>
<reference evidence="12 13" key="1">
    <citation type="submission" date="2011-05" db="EMBL/GenBank/DDBJ databases">
        <title>Complete sequence of chromosome 1 of Sphingobium chlorophenolicum L-1.</title>
        <authorList>
            <consortium name="US DOE Joint Genome Institute"/>
            <person name="Lucas S."/>
            <person name="Han J."/>
            <person name="Lapidus A."/>
            <person name="Cheng J.-F."/>
            <person name="Goodwin L."/>
            <person name="Pitluck S."/>
            <person name="Peters L."/>
            <person name="Daligault H."/>
            <person name="Han C."/>
            <person name="Tapia R."/>
            <person name="Land M."/>
            <person name="Hauser L."/>
            <person name="Kyrpides N."/>
            <person name="Ivanova N."/>
            <person name="Pagani I."/>
            <person name="Turner P."/>
            <person name="Copley S."/>
            <person name="Woyke T."/>
        </authorList>
    </citation>
    <scope>NUCLEOTIDE SEQUENCE [LARGE SCALE GENOMIC DNA]</scope>
    <source>
        <strain evidence="12 13">L-1</strain>
    </source>
</reference>
<dbReference type="Pfam" id="PF13361">
    <property type="entry name" value="UvrD_C"/>
    <property type="match status" value="1"/>
</dbReference>